<evidence type="ECO:0000256" key="1">
    <source>
        <dbReference type="ARBA" id="ARBA00023125"/>
    </source>
</evidence>
<dbReference type="PANTHER" id="PTHR46558">
    <property type="entry name" value="TRACRIPTIONAL REGULATORY PROTEIN-RELATED-RELATED"/>
    <property type="match status" value="1"/>
</dbReference>
<accession>A0A0R1TSH5</accession>
<evidence type="ECO:0000313" key="3">
    <source>
        <dbReference type="EMBL" id="KRL84319.1"/>
    </source>
</evidence>
<dbReference type="RefSeq" id="WP_056986672.1">
    <property type="nucleotide sequence ID" value="NZ_AZFH01000010.1"/>
</dbReference>
<dbReference type="Pfam" id="PF01381">
    <property type="entry name" value="HTH_3"/>
    <property type="match status" value="1"/>
</dbReference>
<reference evidence="3 4" key="1">
    <citation type="journal article" date="2015" name="Genome Announc.">
        <title>Expanding the biotechnology potential of lactobacilli through comparative genomics of 213 strains and associated genera.</title>
        <authorList>
            <person name="Sun Z."/>
            <person name="Harris H.M."/>
            <person name="McCann A."/>
            <person name="Guo C."/>
            <person name="Argimon S."/>
            <person name="Zhang W."/>
            <person name="Yang X."/>
            <person name="Jeffery I.B."/>
            <person name="Cooney J.C."/>
            <person name="Kagawa T.F."/>
            <person name="Liu W."/>
            <person name="Song Y."/>
            <person name="Salvetti E."/>
            <person name="Wrobel A."/>
            <person name="Rasinkangas P."/>
            <person name="Parkhill J."/>
            <person name="Rea M.C."/>
            <person name="O'Sullivan O."/>
            <person name="Ritari J."/>
            <person name="Douillard F.P."/>
            <person name="Paul Ross R."/>
            <person name="Yang R."/>
            <person name="Briner A.E."/>
            <person name="Felis G.E."/>
            <person name="de Vos W.M."/>
            <person name="Barrangou R."/>
            <person name="Klaenhammer T.R."/>
            <person name="Caufield P.W."/>
            <person name="Cui Y."/>
            <person name="Zhang H."/>
            <person name="O'Toole P.W."/>
        </authorList>
    </citation>
    <scope>NUCLEOTIDE SEQUENCE [LARGE SCALE GENOMIC DNA]</scope>
    <source>
        <strain evidence="3 4">DSM 15833</strain>
    </source>
</reference>
<dbReference type="Gene3D" id="1.10.260.40">
    <property type="entry name" value="lambda repressor-like DNA-binding domains"/>
    <property type="match status" value="1"/>
</dbReference>
<proteinExistence type="predicted"/>
<evidence type="ECO:0000313" key="4">
    <source>
        <dbReference type="Proteomes" id="UP000051048"/>
    </source>
</evidence>
<dbReference type="SMART" id="SM00530">
    <property type="entry name" value="HTH_XRE"/>
    <property type="match status" value="1"/>
</dbReference>
<keyword evidence="1" id="KW-0238">DNA-binding</keyword>
<protein>
    <recommendedName>
        <fullName evidence="2">HTH cro/C1-type domain-containing protein</fullName>
    </recommendedName>
</protein>
<feature type="domain" description="HTH cro/C1-type" evidence="2">
    <location>
        <begin position="5"/>
        <end position="59"/>
    </location>
</feature>
<dbReference type="PATRIC" id="fig|1423740.3.peg.260"/>
<dbReference type="STRING" id="1423740.FC36_GL000242"/>
<dbReference type="GO" id="GO:0003677">
    <property type="term" value="F:DNA binding"/>
    <property type="evidence" value="ECO:0007669"/>
    <property type="project" value="UniProtKB-KW"/>
</dbReference>
<dbReference type="Proteomes" id="UP000051048">
    <property type="component" value="Unassembled WGS sequence"/>
</dbReference>
<dbReference type="OrthoDB" id="2364157at2"/>
<dbReference type="SUPFAM" id="SSF47413">
    <property type="entry name" value="lambda repressor-like DNA-binding domains"/>
    <property type="match status" value="1"/>
</dbReference>
<dbReference type="CDD" id="cd00093">
    <property type="entry name" value="HTH_XRE"/>
    <property type="match status" value="1"/>
</dbReference>
<evidence type="ECO:0000259" key="2">
    <source>
        <dbReference type="PROSITE" id="PS50943"/>
    </source>
</evidence>
<name>A0A0R1TSH5_9LACO</name>
<gene>
    <name evidence="3" type="ORF">FC36_GL000242</name>
</gene>
<dbReference type="InterPro" id="IPR010982">
    <property type="entry name" value="Lambda_DNA-bd_dom_sf"/>
</dbReference>
<comment type="caution">
    <text evidence="3">The sequence shown here is derived from an EMBL/GenBank/DDBJ whole genome shotgun (WGS) entry which is preliminary data.</text>
</comment>
<organism evidence="3 4">
    <name type="scientific">Ligilactobacillus equi DSM 15833 = JCM 10991</name>
    <dbReference type="NCBI Taxonomy" id="1423740"/>
    <lineage>
        <taxon>Bacteria</taxon>
        <taxon>Bacillati</taxon>
        <taxon>Bacillota</taxon>
        <taxon>Bacilli</taxon>
        <taxon>Lactobacillales</taxon>
        <taxon>Lactobacillaceae</taxon>
        <taxon>Ligilactobacillus</taxon>
    </lineage>
</organism>
<dbReference type="EMBL" id="AZFH01000010">
    <property type="protein sequence ID" value="KRL84319.1"/>
    <property type="molecule type" value="Genomic_DNA"/>
</dbReference>
<dbReference type="PANTHER" id="PTHR46558:SF11">
    <property type="entry name" value="HTH-TYPE TRANSCRIPTIONAL REGULATOR XRE"/>
    <property type="match status" value="1"/>
</dbReference>
<dbReference type="InterPro" id="IPR001387">
    <property type="entry name" value="Cro/C1-type_HTH"/>
</dbReference>
<dbReference type="AlphaFoldDB" id="A0A0R1TSH5"/>
<dbReference type="PROSITE" id="PS50943">
    <property type="entry name" value="HTH_CROC1"/>
    <property type="match status" value="1"/>
</dbReference>
<sequence length="95" mass="11200">MENRIKELRKEKGLTLKQLSEKVGISNQGLSFYERGQRNPKIENWHKLADFFDVTVEYLQGQGNDNCKHHSKEELQYFNALKYGYCPYCGHKLCN</sequence>